<name>G0TXJ2_TRYVY</name>
<evidence type="ECO:0000256" key="1">
    <source>
        <dbReference type="SAM" id="MobiDB-lite"/>
    </source>
</evidence>
<proteinExistence type="predicted"/>
<protein>
    <submittedName>
        <fullName evidence="2">Uncharacterized protein</fullName>
    </submittedName>
</protein>
<feature type="region of interest" description="Disordered" evidence="1">
    <location>
        <begin position="1"/>
        <end position="32"/>
    </location>
</feature>
<accession>G0TXJ2</accession>
<dbReference type="EMBL" id="HE573023">
    <property type="protein sequence ID" value="CCC48682.1"/>
    <property type="molecule type" value="Genomic_DNA"/>
</dbReference>
<evidence type="ECO:0000313" key="2">
    <source>
        <dbReference type="EMBL" id="CCC48682.1"/>
    </source>
</evidence>
<dbReference type="AlphaFoldDB" id="G0TXJ2"/>
<reference evidence="2" key="1">
    <citation type="journal article" date="2012" name="Proc. Natl. Acad. Sci. U.S.A.">
        <title>Antigenic diversity is generated by distinct evolutionary mechanisms in African trypanosome species.</title>
        <authorList>
            <person name="Jackson A.P."/>
            <person name="Berry A."/>
            <person name="Aslett M."/>
            <person name="Allison H.C."/>
            <person name="Burton P."/>
            <person name="Vavrova-Anderson J."/>
            <person name="Brown R."/>
            <person name="Browne H."/>
            <person name="Corton N."/>
            <person name="Hauser H."/>
            <person name="Gamble J."/>
            <person name="Gilderthorp R."/>
            <person name="Marcello L."/>
            <person name="McQuillan J."/>
            <person name="Otto T.D."/>
            <person name="Quail M.A."/>
            <person name="Sanders M.J."/>
            <person name="van Tonder A."/>
            <person name="Ginger M.L."/>
            <person name="Field M.C."/>
            <person name="Barry J.D."/>
            <person name="Hertz-Fowler C."/>
            <person name="Berriman M."/>
        </authorList>
    </citation>
    <scope>NUCLEOTIDE SEQUENCE</scope>
    <source>
        <strain evidence="2">Y486</strain>
    </source>
</reference>
<feature type="compositionally biased region" description="Basic and acidic residues" evidence="1">
    <location>
        <begin position="1"/>
        <end position="11"/>
    </location>
</feature>
<sequence>MVQGRGEEREQKKSRKRKTATTKTRAQSPTAVKFWHHQSHDNVIDDTKGNDNMSARQGQGNSLCISTHYPLLTSFSLTTWRAGCSTGLLSRLYSNSACHARVYFNIRAHKDAPPRFLNIFSTSHINTVGDKKVINICQLAAFLPLSPSLPFC</sequence>
<gene>
    <name evidence="2" type="ORF">TVY486_0700260</name>
</gene>
<organism evidence="2">
    <name type="scientific">Trypanosoma vivax (strain Y486)</name>
    <dbReference type="NCBI Taxonomy" id="1055687"/>
    <lineage>
        <taxon>Eukaryota</taxon>
        <taxon>Discoba</taxon>
        <taxon>Euglenozoa</taxon>
        <taxon>Kinetoplastea</taxon>
        <taxon>Metakinetoplastina</taxon>
        <taxon>Trypanosomatida</taxon>
        <taxon>Trypanosomatidae</taxon>
        <taxon>Trypanosoma</taxon>
        <taxon>Duttonella</taxon>
    </lineage>
</organism>